<organism evidence="2 3">
    <name type="scientific">Caerostris extrusa</name>
    <name type="common">Bark spider</name>
    <name type="synonym">Caerostris bankana</name>
    <dbReference type="NCBI Taxonomy" id="172846"/>
    <lineage>
        <taxon>Eukaryota</taxon>
        <taxon>Metazoa</taxon>
        <taxon>Ecdysozoa</taxon>
        <taxon>Arthropoda</taxon>
        <taxon>Chelicerata</taxon>
        <taxon>Arachnida</taxon>
        <taxon>Araneae</taxon>
        <taxon>Araneomorphae</taxon>
        <taxon>Entelegynae</taxon>
        <taxon>Araneoidea</taxon>
        <taxon>Araneidae</taxon>
        <taxon>Caerostris</taxon>
    </lineage>
</organism>
<reference evidence="2 3" key="1">
    <citation type="submission" date="2021-06" db="EMBL/GenBank/DDBJ databases">
        <title>Caerostris extrusa draft genome.</title>
        <authorList>
            <person name="Kono N."/>
            <person name="Arakawa K."/>
        </authorList>
    </citation>
    <scope>NUCLEOTIDE SEQUENCE [LARGE SCALE GENOMIC DNA]</scope>
</reference>
<evidence type="ECO:0000256" key="1">
    <source>
        <dbReference type="SAM" id="MobiDB-lite"/>
    </source>
</evidence>
<evidence type="ECO:0000313" key="2">
    <source>
        <dbReference type="EMBL" id="GIY94583.1"/>
    </source>
</evidence>
<keyword evidence="3" id="KW-1185">Reference proteome</keyword>
<feature type="region of interest" description="Disordered" evidence="1">
    <location>
        <begin position="43"/>
        <end position="63"/>
    </location>
</feature>
<dbReference type="AlphaFoldDB" id="A0AAV4XJK7"/>
<protein>
    <submittedName>
        <fullName evidence="2">Uncharacterized protein</fullName>
    </submittedName>
</protein>
<gene>
    <name evidence="2" type="ORF">CEXT_73221</name>
</gene>
<dbReference type="Proteomes" id="UP001054945">
    <property type="component" value="Unassembled WGS sequence"/>
</dbReference>
<evidence type="ECO:0000313" key="3">
    <source>
        <dbReference type="Proteomes" id="UP001054945"/>
    </source>
</evidence>
<name>A0AAV4XJK7_CAEEX</name>
<sequence length="80" mass="8801">MKQEFIVGIYLQQISPTPSPSHPPPNLSIPVAEKSGAAILKRNKQPQRINGDDTVPSHNIPPRLSDKGEWVVVYVGDMNT</sequence>
<dbReference type="EMBL" id="BPLR01000408">
    <property type="protein sequence ID" value="GIY94583.1"/>
    <property type="molecule type" value="Genomic_DNA"/>
</dbReference>
<accession>A0AAV4XJK7</accession>
<comment type="caution">
    <text evidence="2">The sequence shown here is derived from an EMBL/GenBank/DDBJ whole genome shotgun (WGS) entry which is preliminary data.</text>
</comment>
<proteinExistence type="predicted"/>